<sequence>MSSEENVWVENINVLFKKEYLFKYIPLENYSNYEKINSIMRLSIYFSIILSLLYQNLNYFFICIICGIITYIMYTSEDKKDENNMPKKTLENYKNLEKDKDIKNNKVNYKTYNKKCELPTRDNPFMNVLLTDKRDRKPACKSYNDEKIKNLVEDKFSKGLFKDINSLYNNENSQREFYTTPNTSIPNKQGELANWLYKVPPTCKEGNGFQCVGNNIEKLNGMSYQFI</sequence>
<keyword evidence="1" id="KW-1133">Transmembrane helix</keyword>
<keyword evidence="1" id="KW-0472">Membrane</keyword>
<protein>
    <recommendedName>
        <fullName evidence="2">Minor capsid protein P9 transmembrane helices domain-containing protein</fullName>
    </recommendedName>
</protein>
<gene>
    <name evidence="3" type="ORF">1_158</name>
</gene>
<organism evidence="3">
    <name type="scientific">Mimiviridae sp. ChoanoV1</name>
    <dbReference type="NCBI Taxonomy" id="2596887"/>
    <lineage>
        <taxon>Viruses</taxon>
        <taxon>Varidnaviria</taxon>
        <taxon>Bamfordvirae</taxon>
        <taxon>Nucleocytoviricota</taxon>
        <taxon>Megaviricetes</taxon>
        <taxon>Imitervirales</taxon>
        <taxon>Schizomimiviridae</taxon>
    </lineage>
</organism>
<evidence type="ECO:0000313" key="3">
    <source>
        <dbReference type="EMBL" id="QDY51773.1"/>
    </source>
</evidence>
<reference evidence="3" key="1">
    <citation type="submission" date="2018-11" db="EMBL/GenBank/DDBJ databases">
        <title>A distinct lineage of giant viruses engineers rhodopsin photosystems in predatory marine eukaryotes.</title>
        <authorList>
            <person name="Needham D.M."/>
            <person name="Yoshizawa S."/>
            <person name="Hosaka T."/>
            <person name="Poirier C."/>
            <person name="Choi C.-J."/>
            <person name="Hehenberger E."/>
            <person name="Irwin N.A.T."/>
            <person name="Wilken S."/>
            <person name="Yung C.-M."/>
            <person name="Bachy C."/>
            <person name="Kurihara R."/>
            <person name="Nakajima Y."/>
            <person name="Kojima K."/>
            <person name="Kimura-Someya T."/>
            <person name="Leonard G."/>
            <person name="Malmstrom R.R."/>
            <person name="Mende D."/>
            <person name="Olson D.K."/>
            <person name="Sudo Y."/>
            <person name="Sudek S."/>
            <person name="Richards T.A."/>
            <person name="DeLong E.F."/>
            <person name="Keeling P.J."/>
            <person name="Santoro A.E."/>
            <person name="Shirouzu M."/>
            <person name="Iwasaki W."/>
            <person name="Worden A.Z."/>
        </authorList>
    </citation>
    <scope>NUCLEOTIDE SEQUENCE</scope>
</reference>
<proteinExistence type="predicted"/>
<feature type="domain" description="Minor capsid protein P9 transmembrane helices" evidence="2">
    <location>
        <begin position="7"/>
        <end position="75"/>
    </location>
</feature>
<evidence type="ECO:0000259" key="2">
    <source>
        <dbReference type="Pfam" id="PF19066"/>
    </source>
</evidence>
<dbReference type="Pfam" id="PF19066">
    <property type="entry name" value="P9_TM"/>
    <property type="match status" value="1"/>
</dbReference>
<keyword evidence="1" id="KW-0812">Transmembrane</keyword>
<name>A0A5B8HVV7_9VIRU</name>
<accession>A0A5B8HVV7</accession>
<dbReference type="EMBL" id="MK250085">
    <property type="protein sequence ID" value="QDY51773.1"/>
    <property type="molecule type" value="Genomic_DNA"/>
</dbReference>
<feature type="transmembrane region" description="Helical" evidence="1">
    <location>
        <begin position="44"/>
        <end position="74"/>
    </location>
</feature>
<evidence type="ECO:0000256" key="1">
    <source>
        <dbReference type="SAM" id="Phobius"/>
    </source>
</evidence>
<dbReference type="InterPro" id="IPR043915">
    <property type="entry name" value="P9_TM"/>
</dbReference>